<evidence type="ECO:0000313" key="2">
    <source>
        <dbReference type="EMBL" id="MFH6770302.1"/>
    </source>
</evidence>
<comment type="caution">
    <text evidence="2">The sequence shown here is derived from an EMBL/GenBank/DDBJ whole genome shotgun (WGS) entry which is preliminary data.</text>
</comment>
<keyword evidence="1" id="KW-0812">Transmembrane</keyword>
<keyword evidence="3" id="KW-1185">Reference proteome</keyword>
<dbReference type="RefSeq" id="WP_344738345.1">
    <property type="nucleotide sequence ID" value="NZ_BAABAY010000001.1"/>
</dbReference>
<proteinExistence type="predicted"/>
<feature type="transmembrane region" description="Helical" evidence="1">
    <location>
        <begin position="30"/>
        <end position="47"/>
    </location>
</feature>
<organism evidence="2 3">
    <name type="scientific">Gaetbulibacter aestuarii</name>
    <dbReference type="NCBI Taxonomy" id="1502358"/>
    <lineage>
        <taxon>Bacteria</taxon>
        <taxon>Pseudomonadati</taxon>
        <taxon>Bacteroidota</taxon>
        <taxon>Flavobacteriia</taxon>
        <taxon>Flavobacteriales</taxon>
        <taxon>Flavobacteriaceae</taxon>
        <taxon>Gaetbulibacter</taxon>
    </lineage>
</organism>
<keyword evidence="1" id="KW-0472">Membrane</keyword>
<name>A0ABW7MU08_9FLAO</name>
<protein>
    <submittedName>
        <fullName evidence="2">Uncharacterized protein</fullName>
    </submittedName>
</protein>
<feature type="transmembrane region" description="Helical" evidence="1">
    <location>
        <begin position="53"/>
        <end position="73"/>
    </location>
</feature>
<reference evidence="2 3" key="1">
    <citation type="submission" date="2024-02" db="EMBL/GenBank/DDBJ databases">
        <title>A Gaetbulibacter species isolated from tidal flats and genomic insights of their niches.</title>
        <authorList>
            <person name="Ye Y."/>
        </authorList>
    </citation>
    <scope>NUCLEOTIDE SEQUENCE [LARGE SCALE GENOMIC DNA]</scope>
    <source>
        <strain evidence="2 3">KYW382</strain>
    </source>
</reference>
<keyword evidence="1" id="KW-1133">Transmembrane helix</keyword>
<gene>
    <name evidence="2" type="ORF">V8G58_00030</name>
</gene>
<feature type="transmembrane region" description="Helical" evidence="1">
    <location>
        <begin position="6"/>
        <end position="23"/>
    </location>
</feature>
<sequence>MLLLLVLGFLGVFFYFIIFRNYSMHIKHHLVFLVLNFQIIPGMYIFLENKQELIFITYLVTISMFGIFMIHNVKSNPEKASSLSKNNIHSVIGFDCKSNIVEISKDTKMIISC</sequence>
<dbReference type="Proteomes" id="UP001610100">
    <property type="component" value="Unassembled WGS sequence"/>
</dbReference>
<evidence type="ECO:0000313" key="3">
    <source>
        <dbReference type="Proteomes" id="UP001610100"/>
    </source>
</evidence>
<accession>A0ABW7MU08</accession>
<evidence type="ECO:0000256" key="1">
    <source>
        <dbReference type="SAM" id="Phobius"/>
    </source>
</evidence>
<dbReference type="EMBL" id="JBAWKB010000001">
    <property type="protein sequence ID" value="MFH6770302.1"/>
    <property type="molecule type" value="Genomic_DNA"/>
</dbReference>